<dbReference type="InterPro" id="IPR019780">
    <property type="entry name" value="Germin_Mn-BS"/>
</dbReference>
<keyword evidence="4 13" id="KW-0052">Apoplast</keyword>
<evidence type="ECO:0000256" key="1">
    <source>
        <dbReference type="ARBA" id="ARBA00003629"/>
    </source>
</evidence>
<evidence type="ECO:0000256" key="4">
    <source>
        <dbReference type="ARBA" id="ARBA00022523"/>
    </source>
</evidence>
<dbReference type="PRINTS" id="PR00325">
    <property type="entry name" value="GERMIN"/>
</dbReference>
<keyword evidence="5 13" id="KW-0964">Secreted</keyword>
<keyword evidence="14" id="KW-0812">Transmembrane</keyword>
<evidence type="ECO:0000256" key="9">
    <source>
        <dbReference type="ARBA" id="ARBA00023180"/>
    </source>
</evidence>
<dbReference type="SUPFAM" id="SSF51182">
    <property type="entry name" value="RmlC-like cupins"/>
    <property type="match status" value="1"/>
</dbReference>
<dbReference type="GO" id="GO:0030145">
    <property type="term" value="F:manganese ion binding"/>
    <property type="evidence" value="ECO:0007669"/>
    <property type="project" value="UniProtKB-UniRule"/>
</dbReference>
<feature type="binding site" evidence="12">
    <location>
        <position position="176"/>
    </location>
    <ligand>
        <name>Mn(2+)</name>
        <dbReference type="ChEBI" id="CHEBI:29035"/>
    </ligand>
</feature>
<dbReference type="PROSITE" id="PS00725">
    <property type="entry name" value="GERMIN"/>
    <property type="match status" value="1"/>
</dbReference>
<evidence type="ECO:0000256" key="2">
    <source>
        <dbReference type="ARBA" id="ARBA00004271"/>
    </source>
</evidence>
<evidence type="ECO:0000256" key="10">
    <source>
        <dbReference type="ARBA" id="ARBA00023211"/>
    </source>
</evidence>
<keyword evidence="6 11" id="KW-0479">Metal-binding</keyword>
<comment type="caution">
    <text evidence="16">The sequence shown here is derived from an EMBL/GenBank/DDBJ whole genome shotgun (WGS) entry which is preliminary data.</text>
</comment>
<keyword evidence="14" id="KW-1133">Transmembrane helix</keyword>
<dbReference type="AlphaFoldDB" id="A0A8J5Y7R9"/>
<dbReference type="InterPro" id="IPR011051">
    <property type="entry name" value="RmlC_Cupin_sf"/>
</dbReference>
<dbReference type="Gene3D" id="2.60.120.10">
    <property type="entry name" value="Jelly Rolls"/>
    <property type="match status" value="1"/>
</dbReference>
<dbReference type="InterPro" id="IPR014710">
    <property type="entry name" value="RmlC-like_jellyroll"/>
</dbReference>
<evidence type="ECO:0000256" key="8">
    <source>
        <dbReference type="ARBA" id="ARBA00023157"/>
    </source>
</evidence>
<evidence type="ECO:0000313" key="17">
    <source>
        <dbReference type="Proteomes" id="UP000701853"/>
    </source>
</evidence>
<evidence type="ECO:0000256" key="6">
    <source>
        <dbReference type="ARBA" id="ARBA00022723"/>
    </source>
</evidence>
<proteinExistence type="inferred from homology"/>
<dbReference type="Pfam" id="PF00190">
    <property type="entry name" value="Cupin_1"/>
    <property type="match status" value="1"/>
</dbReference>
<evidence type="ECO:0000256" key="7">
    <source>
        <dbReference type="ARBA" id="ARBA00022729"/>
    </source>
</evidence>
<dbReference type="EMBL" id="JAHUZN010000013">
    <property type="protein sequence ID" value="KAG8472159.1"/>
    <property type="molecule type" value="Genomic_DNA"/>
</dbReference>
<feature type="binding site" evidence="12">
    <location>
        <position position="181"/>
    </location>
    <ligand>
        <name>Mn(2+)</name>
        <dbReference type="ChEBI" id="CHEBI:29035"/>
    </ligand>
</feature>
<dbReference type="FunFam" id="2.60.120.10:FF:000005">
    <property type="entry name" value="Germin-like protein subfamily 1 member 8"/>
    <property type="match status" value="1"/>
</dbReference>
<sequence>MEALQIFVAIFILALASSLTFASDPSPLQDFCVAINDPKGSGMSSLQILSFFLSYLCLCLMNIQTCTGYESYDLSHSYLSHPFIRHLYSSFSNINSSFFLLLLCLLTENSAKMQSLAKQMTSNFSGLHIRKNTSNTFGSTVTPVNVAQMPGLHTLGISMVRIDYAPNGGLNPPHTHPRASEVLVVLEGTLHVGFVTSNPDNRLISKVLYPGEVFVFPVGLIHFQYNIGNTYAVAFAGLSSENPGVITIANAVFGSNPSINADILAKAFNLDRKMVKNLQSKF</sequence>
<evidence type="ECO:0000259" key="15">
    <source>
        <dbReference type="SMART" id="SM00835"/>
    </source>
</evidence>
<dbReference type="InterPro" id="IPR006045">
    <property type="entry name" value="Cupin_1"/>
</dbReference>
<dbReference type="GO" id="GO:0048046">
    <property type="term" value="C:apoplast"/>
    <property type="evidence" value="ECO:0007669"/>
    <property type="project" value="UniProtKB-SubCell"/>
</dbReference>
<dbReference type="InterPro" id="IPR001929">
    <property type="entry name" value="Germin"/>
</dbReference>
<dbReference type="CDD" id="cd02241">
    <property type="entry name" value="cupin_OxOx"/>
    <property type="match status" value="1"/>
</dbReference>
<evidence type="ECO:0000256" key="5">
    <source>
        <dbReference type="ARBA" id="ARBA00022525"/>
    </source>
</evidence>
<feature type="signal peptide" evidence="13">
    <location>
        <begin position="1"/>
        <end position="22"/>
    </location>
</feature>
<feature type="transmembrane region" description="Helical" evidence="14">
    <location>
        <begin position="46"/>
        <end position="63"/>
    </location>
</feature>
<keyword evidence="9" id="KW-0325">Glycoprotein</keyword>
<feature type="binding site" evidence="12">
    <location>
        <position position="174"/>
    </location>
    <ligand>
        <name>Mn(2+)</name>
        <dbReference type="ChEBI" id="CHEBI:29035"/>
    </ligand>
</feature>
<dbReference type="SMART" id="SM00835">
    <property type="entry name" value="Cupin_1"/>
    <property type="match status" value="1"/>
</dbReference>
<evidence type="ECO:0000256" key="13">
    <source>
        <dbReference type="RuleBase" id="RU366015"/>
    </source>
</evidence>
<gene>
    <name evidence="16" type="ORF">CXB51_036158</name>
</gene>
<feature type="chain" id="PRO_5035337438" description="Germin-like protein" evidence="13">
    <location>
        <begin position="23"/>
        <end position="282"/>
    </location>
</feature>
<dbReference type="OrthoDB" id="1921208at2759"/>
<comment type="function">
    <text evidence="1">May play a role in plant defense. Probably has no oxalate oxidase activity even if the active site is conserved.</text>
</comment>
<keyword evidence="7 13" id="KW-0732">Signal</keyword>
<dbReference type="PANTHER" id="PTHR31238">
    <property type="entry name" value="GERMIN-LIKE PROTEIN SUBFAMILY 3 MEMBER 3"/>
    <property type="match status" value="1"/>
</dbReference>
<comment type="similarity">
    <text evidence="3 13">Belongs to the germin family.</text>
</comment>
<protein>
    <recommendedName>
        <fullName evidence="13">Germin-like protein</fullName>
    </recommendedName>
</protein>
<evidence type="ECO:0000256" key="11">
    <source>
        <dbReference type="PIRSR" id="PIRSR601929-1"/>
    </source>
</evidence>
<feature type="binding site" evidence="11">
    <location>
        <position position="176"/>
    </location>
    <ligand>
        <name>oxalate</name>
        <dbReference type="ChEBI" id="CHEBI:30623"/>
    </ligand>
</feature>
<keyword evidence="14" id="KW-0472">Membrane</keyword>
<feature type="binding site" evidence="11">
    <location>
        <position position="181"/>
    </location>
    <ligand>
        <name>oxalate</name>
        <dbReference type="ChEBI" id="CHEBI:30623"/>
    </ligand>
</feature>
<name>A0A8J5Y7R9_9ROSI</name>
<feature type="binding site" evidence="12">
    <location>
        <position position="222"/>
    </location>
    <ligand>
        <name>Mn(2+)</name>
        <dbReference type="ChEBI" id="CHEBI:29035"/>
    </ligand>
</feature>
<feature type="binding site" evidence="11">
    <location>
        <position position="171"/>
    </location>
    <ligand>
        <name>oxalate</name>
        <dbReference type="ChEBI" id="CHEBI:30623"/>
    </ligand>
</feature>
<organism evidence="16 17">
    <name type="scientific">Gossypium anomalum</name>
    <dbReference type="NCBI Taxonomy" id="47600"/>
    <lineage>
        <taxon>Eukaryota</taxon>
        <taxon>Viridiplantae</taxon>
        <taxon>Streptophyta</taxon>
        <taxon>Embryophyta</taxon>
        <taxon>Tracheophyta</taxon>
        <taxon>Spermatophyta</taxon>
        <taxon>Magnoliopsida</taxon>
        <taxon>eudicotyledons</taxon>
        <taxon>Gunneridae</taxon>
        <taxon>Pentapetalae</taxon>
        <taxon>rosids</taxon>
        <taxon>malvids</taxon>
        <taxon>Malvales</taxon>
        <taxon>Malvaceae</taxon>
        <taxon>Malvoideae</taxon>
        <taxon>Gossypium</taxon>
    </lineage>
</organism>
<evidence type="ECO:0000313" key="16">
    <source>
        <dbReference type="EMBL" id="KAG8472159.1"/>
    </source>
</evidence>
<reference evidence="16 17" key="1">
    <citation type="journal article" date="2021" name="bioRxiv">
        <title>The Gossypium anomalum genome as a resource for cotton improvement and evolutionary analysis of hybrid incompatibility.</title>
        <authorList>
            <person name="Grover C.E."/>
            <person name="Yuan D."/>
            <person name="Arick M.A."/>
            <person name="Miller E.R."/>
            <person name="Hu G."/>
            <person name="Peterson D.G."/>
            <person name="Wendel J.F."/>
            <person name="Udall J.A."/>
        </authorList>
    </citation>
    <scope>NUCLEOTIDE SEQUENCE [LARGE SCALE GENOMIC DNA]</scope>
    <source>
        <strain evidence="16">JFW-Udall</strain>
        <tissue evidence="16">Leaf</tissue>
    </source>
</reference>
<dbReference type="Proteomes" id="UP000701853">
    <property type="component" value="Chromosome 13"/>
</dbReference>
<keyword evidence="8" id="KW-1015">Disulfide bond</keyword>
<keyword evidence="10 11" id="KW-0464">Manganese</keyword>
<evidence type="ECO:0000256" key="3">
    <source>
        <dbReference type="ARBA" id="ARBA00007456"/>
    </source>
</evidence>
<evidence type="ECO:0000256" key="14">
    <source>
        <dbReference type="SAM" id="Phobius"/>
    </source>
</evidence>
<evidence type="ECO:0000256" key="12">
    <source>
        <dbReference type="PIRSR" id="PIRSR601929-2"/>
    </source>
</evidence>
<keyword evidence="17" id="KW-1185">Reference proteome</keyword>
<accession>A0A8J5Y7R9</accession>
<comment type="subcellular location">
    <subcellularLocation>
        <location evidence="2 13">Secreted</location>
        <location evidence="2 13">Extracellular space</location>
        <location evidence="2 13">Apoplast</location>
    </subcellularLocation>
</comment>
<feature type="domain" description="Cupin type-1" evidence="15">
    <location>
        <begin position="125"/>
        <end position="276"/>
    </location>
</feature>
<feature type="transmembrane region" description="Helical" evidence="14">
    <location>
        <begin position="83"/>
        <end position="103"/>
    </location>
</feature>